<dbReference type="GO" id="GO:0008654">
    <property type="term" value="P:phospholipid biosynthetic process"/>
    <property type="evidence" value="ECO:0007669"/>
    <property type="project" value="UniProtKB-KW"/>
</dbReference>
<evidence type="ECO:0000256" key="2">
    <source>
        <dbReference type="ARBA" id="ARBA00001936"/>
    </source>
</evidence>
<evidence type="ECO:0000256" key="1">
    <source>
        <dbReference type="ARBA" id="ARBA00000958"/>
    </source>
</evidence>
<evidence type="ECO:0000256" key="4">
    <source>
        <dbReference type="ARBA" id="ARBA00010441"/>
    </source>
</evidence>
<evidence type="ECO:0000256" key="13">
    <source>
        <dbReference type="ARBA" id="ARBA00023098"/>
    </source>
</evidence>
<dbReference type="InterPro" id="IPR000462">
    <property type="entry name" value="CDP-OH_P_trans"/>
</dbReference>
<dbReference type="RefSeq" id="WP_058483382.1">
    <property type="nucleotide sequence ID" value="NZ_CAAAII010000001.1"/>
</dbReference>
<dbReference type="Proteomes" id="UP000054877">
    <property type="component" value="Unassembled WGS sequence"/>
</dbReference>
<comment type="subcellular location">
    <subcellularLocation>
        <location evidence="3 19">Cell inner membrane</location>
        <topology evidence="3 19">Multi-pass membrane protein</topology>
    </subcellularLocation>
</comment>
<reference evidence="21 22" key="1">
    <citation type="submission" date="2015-11" db="EMBL/GenBank/DDBJ databases">
        <title>Genomic analysis of 38 Legionella species identifies large and diverse effector repertoires.</title>
        <authorList>
            <person name="Burstein D."/>
            <person name="Amaro F."/>
            <person name="Zusman T."/>
            <person name="Lifshitz Z."/>
            <person name="Cohen O."/>
            <person name="Gilbert J.A."/>
            <person name="Pupko T."/>
            <person name="Shuman H.A."/>
            <person name="Segal G."/>
        </authorList>
    </citation>
    <scope>NUCLEOTIDE SEQUENCE [LARGE SCALE GENOMIC DNA]</scope>
    <source>
        <strain evidence="21 22">Mt.St.Helens-9</strain>
    </source>
</reference>
<dbReference type="PATRIC" id="fig|452.5.peg.1610"/>
<dbReference type="InterPro" id="IPR026027">
    <property type="entry name" value="PcS"/>
</dbReference>
<feature type="transmembrane region" description="Helical" evidence="20">
    <location>
        <begin position="220"/>
        <end position="238"/>
    </location>
</feature>
<evidence type="ECO:0000256" key="19">
    <source>
        <dbReference type="PIRNR" id="PIRNR000851"/>
    </source>
</evidence>
<evidence type="ECO:0000256" key="10">
    <source>
        <dbReference type="ARBA" id="ARBA00022679"/>
    </source>
</evidence>
<keyword evidence="7 19" id="KW-1003">Cell membrane</keyword>
<gene>
    <name evidence="21" type="primary">lidK</name>
    <name evidence="21" type="ORF">Lspi_1455</name>
</gene>
<feature type="transmembrane region" description="Helical" evidence="20">
    <location>
        <begin position="158"/>
        <end position="179"/>
    </location>
</feature>
<keyword evidence="9 19" id="KW-0997">Cell inner membrane</keyword>
<comment type="catalytic activity">
    <reaction evidence="1 19">
        <text>a CDP-1,2-diacyl-sn-glycerol + choline = a 1,2-diacyl-sn-glycero-3-phosphocholine + CMP + H(+)</text>
        <dbReference type="Rhea" id="RHEA:14597"/>
        <dbReference type="ChEBI" id="CHEBI:15354"/>
        <dbReference type="ChEBI" id="CHEBI:15378"/>
        <dbReference type="ChEBI" id="CHEBI:57643"/>
        <dbReference type="ChEBI" id="CHEBI:58332"/>
        <dbReference type="ChEBI" id="CHEBI:60377"/>
        <dbReference type="EC" id="2.7.8.24"/>
    </reaction>
</comment>
<dbReference type="GO" id="GO:0050520">
    <property type="term" value="F:phosphatidylcholine synthase activity"/>
    <property type="evidence" value="ECO:0007669"/>
    <property type="project" value="UniProtKB-EC"/>
</dbReference>
<evidence type="ECO:0000256" key="11">
    <source>
        <dbReference type="ARBA" id="ARBA00022692"/>
    </source>
</evidence>
<dbReference type="NCBIfam" id="NF045886">
    <property type="entry name" value="PhCholSynLeg"/>
    <property type="match status" value="1"/>
</dbReference>
<dbReference type="AlphaFoldDB" id="A0A0W0Z458"/>
<evidence type="ECO:0000313" key="22">
    <source>
        <dbReference type="Proteomes" id="UP000054877"/>
    </source>
</evidence>
<comment type="similarity">
    <text evidence="4 19">Belongs to the CDP-alcohol phosphatidyltransferase class-I family.</text>
</comment>
<protein>
    <recommendedName>
        <fullName evidence="6 19">Phosphatidylcholine synthase</fullName>
        <shortName evidence="19">PC synthase</shortName>
        <shortName evidence="19">PCS</shortName>
        <ecNumber evidence="5 19">2.7.8.24</ecNumber>
    </recommendedName>
    <alternativeName>
        <fullName evidence="18 19">CDP-diglyceride-choline O-phosphatidyltransferase</fullName>
    </alternativeName>
</protein>
<dbReference type="Pfam" id="PF01066">
    <property type="entry name" value="CDP-OH_P_transf"/>
    <property type="match status" value="1"/>
</dbReference>
<keyword evidence="22" id="KW-1185">Reference proteome</keyword>
<evidence type="ECO:0000256" key="17">
    <source>
        <dbReference type="ARBA" id="ARBA00023264"/>
    </source>
</evidence>
<keyword evidence="15 19" id="KW-0594">Phospholipid biosynthesis</keyword>
<evidence type="ECO:0000313" key="21">
    <source>
        <dbReference type="EMBL" id="KTD63936.1"/>
    </source>
</evidence>
<accession>A0A0W0Z458</accession>
<dbReference type="EMBL" id="LNYX01000014">
    <property type="protein sequence ID" value="KTD63936.1"/>
    <property type="molecule type" value="Genomic_DNA"/>
</dbReference>
<evidence type="ECO:0000256" key="15">
    <source>
        <dbReference type="ARBA" id="ARBA00023209"/>
    </source>
</evidence>
<keyword evidence="8 19" id="KW-0444">Lipid biosynthesis</keyword>
<evidence type="ECO:0000256" key="5">
    <source>
        <dbReference type="ARBA" id="ARBA00013195"/>
    </source>
</evidence>
<dbReference type="InterPro" id="IPR043130">
    <property type="entry name" value="CDP-OH_PTrfase_TM_dom"/>
</dbReference>
<evidence type="ECO:0000256" key="12">
    <source>
        <dbReference type="ARBA" id="ARBA00022989"/>
    </source>
</evidence>
<dbReference type="OrthoDB" id="350520at2"/>
<dbReference type="Gene3D" id="1.20.120.1760">
    <property type="match status" value="1"/>
</dbReference>
<evidence type="ECO:0000256" key="18">
    <source>
        <dbReference type="ARBA" id="ARBA00033321"/>
    </source>
</evidence>
<comment type="caution">
    <text evidence="21">The sequence shown here is derived from an EMBL/GenBank/DDBJ whole genome shotgun (WGS) entry which is preliminary data.</text>
</comment>
<feature type="transmembrane region" description="Helical" evidence="20">
    <location>
        <begin position="191"/>
        <end position="214"/>
    </location>
</feature>
<evidence type="ECO:0000256" key="7">
    <source>
        <dbReference type="ARBA" id="ARBA00022475"/>
    </source>
</evidence>
<keyword evidence="12 20" id="KW-1133">Transmembrane helix</keyword>
<evidence type="ECO:0000256" key="16">
    <source>
        <dbReference type="ARBA" id="ARBA00023211"/>
    </source>
</evidence>
<comment type="cofactor">
    <cofactor evidence="2 19">
        <name>Mn(2+)</name>
        <dbReference type="ChEBI" id="CHEBI:29035"/>
    </cofactor>
</comment>
<keyword evidence="16 19" id="KW-0464">Manganese</keyword>
<dbReference type="PROSITE" id="PS51257">
    <property type="entry name" value="PROKAR_LIPOPROTEIN"/>
    <property type="match status" value="1"/>
</dbReference>
<keyword evidence="17 19" id="KW-1208">Phospholipid metabolism</keyword>
<dbReference type="STRING" id="452.Lspi_1455"/>
<keyword evidence="10 19" id="KW-0808">Transferase</keyword>
<feature type="transmembrane region" description="Helical" evidence="20">
    <location>
        <begin position="134"/>
        <end position="152"/>
    </location>
</feature>
<organism evidence="21 22">
    <name type="scientific">Legionella spiritensis</name>
    <dbReference type="NCBI Taxonomy" id="452"/>
    <lineage>
        <taxon>Bacteria</taxon>
        <taxon>Pseudomonadati</taxon>
        <taxon>Pseudomonadota</taxon>
        <taxon>Gammaproteobacteria</taxon>
        <taxon>Legionellales</taxon>
        <taxon>Legionellaceae</taxon>
        <taxon>Legionella</taxon>
    </lineage>
</organism>
<keyword evidence="14 19" id="KW-0472">Membrane</keyword>
<evidence type="ECO:0000256" key="3">
    <source>
        <dbReference type="ARBA" id="ARBA00004429"/>
    </source>
</evidence>
<keyword evidence="13 19" id="KW-0443">Lipid metabolism</keyword>
<proteinExistence type="inferred from homology"/>
<evidence type="ECO:0000256" key="6">
    <source>
        <dbReference type="ARBA" id="ARBA00015623"/>
    </source>
</evidence>
<evidence type="ECO:0000256" key="9">
    <source>
        <dbReference type="ARBA" id="ARBA00022519"/>
    </source>
</evidence>
<name>A0A0W0Z458_LEGSP</name>
<evidence type="ECO:0000256" key="8">
    <source>
        <dbReference type="ARBA" id="ARBA00022516"/>
    </source>
</evidence>
<dbReference type="EC" id="2.7.8.24" evidence="5 19"/>
<feature type="transmembrane region" description="Helical" evidence="20">
    <location>
        <begin position="104"/>
        <end position="122"/>
    </location>
</feature>
<evidence type="ECO:0000256" key="20">
    <source>
        <dbReference type="SAM" id="Phobius"/>
    </source>
</evidence>
<sequence length="254" mass="29008">MTNRMPGYHPFHYLVAWGVHAFTASAACFGLLTLIKIYQNDYVQALWFMAIAVVIDAIDGTLARLVKVKSVLPGIDGSLLDNIVDYLNYVITPCFFLFVKPNMLPAGFILPIIIAITITSSYQFCQSDAKTPDHFFKGFPCYWNITVFYMFILNTTMYTNAIILSVLCLLIFVPIKYVYPSRLDYLTESRALKVMMHIFSLIYGISSGLILWNYPNIDRIYLTLSIGYVVMYLCLSIYRTFSPLLILRTSANKH</sequence>
<feature type="transmembrane region" description="Helical" evidence="20">
    <location>
        <begin position="45"/>
        <end position="66"/>
    </location>
</feature>
<keyword evidence="11 20" id="KW-0812">Transmembrane</keyword>
<dbReference type="GO" id="GO:0005886">
    <property type="term" value="C:plasma membrane"/>
    <property type="evidence" value="ECO:0007669"/>
    <property type="project" value="UniProtKB-SubCell"/>
</dbReference>
<dbReference type="PIRSF" id="PIRSF000851">
    <property type="entry name" value="PcS"/>
    <property type="match status" value="1"/>
</dbReference>
<feature type="transmembrane region" description="Helical" evidence="20">
    <location>
        <begin position="12"/>
        <end position="39"/>
    </location>
</feature>
<comment type="function">
    <text evidence="19">Condenses choline with CDP-diglyceride to produce phosphatidylcholine and CMP.</text>
</comment>
<evidence type="ECO:0000256" key="14">
    <source>
        <dbReference type="ARBA" id="ARBA00023136"/>
    </source>
</evidence>